<protein>
    <submittedName>
        <fullName evidence="1">Uncharacterized protein</fullName>
    </submittedName>
</protein>
<evidence type="ECO:0000313" key="1">
    <source>
        <dbReference type="EMBL" id="AYV85686.1"/>
    </source>
</evidence>
<sequence length="58" mass="6776">KLRIKRNETNISIHKTCMMCNDDPNEIVELPCTHTCYLESLSTLCINTRKAIKYFAEK</sequence>
<feature type="non-terminal residue" evidence="1">
    <location>
        <position position="1"/>
    </location>
</feature>
<name>A0A3G5AEN6_9VIRU</name>
<gene>
    <name evidence="1" type="ORF">Satyrvirus30_11</name>
</gene>
<proteinExistence type="predicted"/>
<dbReference type="InterPro" id="IPR013083">
    <property type="entry name" value="Znf_RING/FYVE/PHD"/>
</dbReference>
<organism evidence="1">
    <name type="scientific">Satyrvirus sp</name>
    <dbReference type="NCBI Taxonomy" id="2487771"/>
    <lineage>
        <taxon>Viruses</taxon>
        <taxon>Varidnaviria</taxon>
        <taxon>Bamfordvirae</taxon>
        <taxon>Nucleocytoviricota</taxon>
        <taxon>Megaviricetes</taxon>
        <taxon>Imitervirales</taxon>
        <taxon>Mimiviridae</taxon>
        <taxon>Megamimivirinae</taxon>
    </lineage>
</organism>
<reference evidence="1" key="1">
    <citation type="submission" date="2018-10" db="EMBL/GenBank/DDBJ databases">
        <title>Hidden diversity of soil giant viruses.</title>
        <authorList>
            <person name="Schulz F."/>
            <person name="Alteio L."/>
            <person name="Goudeau D."/>
            <person name="Ryan E.M."/>
            <person name="Malmstrom R.R."/>
            <person name="Blanchard J."/>
            <person name="Woyke T."/>
        </authorList>
    </citation>
    <scope>NUCLEOTIDE SEQUENCE</scope>
    <source>
        <strain evidence="1">SAV1</strain>
    </source>
</reference>
<dbReference type="Gene3D" id="3.30.40.10">
    <property type="entry name" value="Zinc/RING finger domain, C3HC4 (zinc finger)"/>
    <property type="match status" value="1"/>
</dbReference>
<dbReference type="EMBL" id="MK072466">
    <property type="protein sequence ID" value="AYV85686.1"/>
    <property type="molecule type" value="Genomic_DNA"/>
</dbReference>
<accession>A0A3G5AEN6</accession>